<keyword evidence="3" id="KW-1185">Reference proteome</keyword>
<accession>A0AAV9VP15</accession>
<feature type="domain" description="SET" evidence="1">
    <location>
        <begin position="14"/>
        <end position="157"/>
    </location>
</feature>
<dbReference type="SUPFAM" id="SSF82199">
    <property type="entry name" value="SET domain"/>
    <property type="match status" value="1"/>
</dbReference>
<comment type="caution">
    <text evidence="2">The sequence shown here is derived from an EMBL/GenBank/DDBJ whole genome shotgun (WGS) entry which is preliminary data.</text>
</comment>
<dbReference type="PANTHER" id="PTHR47332">
    <property type="entry name" value="SET DOMAIN-CONTAINING PROTEIN 5"/>
    <property type="match status" value="1"/>
</dbReference>
<sequence>MASKSYDEPAENIPQLSAIQTIPNKGRGLVATANISPGTRILVEKPFLTMGPAPTPELLERRLSNVLKTLTDEQRAHYHSLRNTSEGSRYPLSGIMRNNALPCGPDSKIGGIYATIGLINHSCVANAHHSWNKTLEAETIHATRDIKAGEEITIYYLTGDTSQTRQRMLKESFGFDCACQLCSLPADKIQASDRRRKEIAILDHLIAYSGRAMTNPDACLKDCRRLIKALEEEYGGGAPTLEARAHDDAFQICLGQGDLARAKVLVEREYRLRVRCEGEDSASSRELKQFVENPRRHGAFGFSMAWRSGITDIPVGLGEEMFEKWLWRL</sequence>
<dbReference type="InterPro" id="IPR046341">
    <property type="entry name" value="SET_dom_sf"/>
</dbReference>
<reference evidence="2 3" key="1">
    <citation type="submission" date="2019-10" db="EMBL/GenBank/DDBJ databases">
        <authorList>
            <person name="Palmer J.M."/>
        </authorList>
    </citation>
    <scope>NUCLEOTIDE SEQUENCE [LARGE SCALE GENOMIC DNA]</scope>
    <source>
        <strain evidence="2 3">TWF730</strain>
    </source>
</reference>
<dbReference type="Gene3D" id="2.170.270.10">
    <property type="entry name" value="SET domain"/>
    <property type="match status" value="1"/>
</dbReference>
<dbReference type="PROSITE" id="PS50280">
    <property type="entry name" value="SET"/>
    <property type="match status" value="1"/>
</dbReference>
<dbReference type="InterPro" id="IPR001214">
    <property type="entry name" value="SET_dom"/>
</dbReference>
<gene>
    <name evidence="2" type="ORF">TWF730_000567</name>
</gene>
<dbReference type="Proteomes" id="UP001373714">
    <property type="component" value="Unassembled WGS sequence"/>
</dbReference>
<dbReference type="InterPro" id="IPR053185">
    <property type="entry name" value="SET_domain_protein"/>
</dbReference>
<dbReference type="Gene3D" id="1.25.40.10">
    <property type="entry name" value="Tetratricopeptide repeat domain"/>
    <property type="match status" value="1"/>
</dbReference>
<name>A0AAV9VP15_9PEZI</name>
<dbReference type="CDD" id="cd20071">
    <property type="entry name" value="SET_SMYD"/>
    <property type="match status" value="1"/>
</dbReference>
<protein>
    <recommendedName>
        <fullName evidence="1">SET domain-containing protein</fullName>
    </recommendedName>
</protein>
<dbReference type="PANTHER" id="PTHR47332:SF4">
    <property type="entry name" value="SET DOMAIN-CONTAINING PROTEIN 5"/>
    <property type="match status" value="1"/>
</dbReference>
<evidence type="ECO:0000313" key="3">
    <source>
        <dbReference type="Proteomes" id="UP001373714"/>
    </source>
</evidence>
<dbReference type="EMBL" id="JAVHNS010000001">
    <property type="protein sequence ID" value="KAK6363120.1"/>
    <property type="molecule type" value="Genomic_DNA"/>
</dbReference>
<evidence type="ECO:0000313" key="2">
    <source>
        <dbReference type="EMBL" id="KAK6363120.1"/>
    </source>
</evidence>
<dbReference type="AlphaFoldDB" id="A0AAV9VP15"/>
<dbReference type="InterPro" id="IPR011990">
    <property type="entry name" value="TPR-like_helical_dom_sf"/>
</dbReference>
<organism evidence="2 3">
    <name type="scientific">Orbilia blumenaviensis</name>
    <dbReference type="NCBI Taxonomy" id="1796055"/>
    <lineage>
        <taxon>Eukaryota</taxon>
        <taxon>Fungi</taxon>
        <taxon>Dikarya</taxon>
        <taxon>Ascomycota</taxon>
        <taxon>Pezizomycotina</taxon>
        <taxon>Orbiliomycetes</taxon>
        <taxon>Orbiliales</taxon>
        <taxon>Orbiliaceae</taxon>
        <taxon>Orbilia</taxon>
    </lineage>
</organism>
<dbReference type="SMART" id="SM00317">
    <property type="entry name" value="SET"/>
    <property type="match status" value="1"/>
</dbReference>
<dbReference type="Pfam" id="PF00856">
    <property type="entry name" value="SET"/>
    <property type="match status" value="1"/>
</dbReference>
<evidence type="ECO:0000259" key="1">
    <source>
        <dbReference type="PROSITE" id="PS50280"/>
    </source>
</evidence>
<proteinExistence type="predicted"/>